<evidence type="ECO:0000313" key="1">
    <source>
        <dbReference type="EMBL" id="SEJ42540.1"/>
    </source>
</evidence>
<accession>A0A1H6YZ23</accession>
<protein>
    <submittedName>
        <fullName evidence="1">Uncharacterized protein</fullName>
    </submittedName>
</protein>
<name>A0A1H6YZ23_9BACT</name>
<organism evidence="1 2">
    <name type="scientific">Dyadobacter koreensis</name>
    <dbReference type="NCBI Taxonomy" id="408657"/>
    <lineage>
        <taxon>Bacteria</taxon>
        <taxon>Pseudomonadati</taxon>
        <taxon>Bacteroidota</taxon>
        <taxon>Cytophagia</taxon>
        <taxon>Cytophagales</taxon>
        <taxon>Spirosomataceae</taxon>
        <taxon>Dyadobacter</taxon>
    </lineage>
</organism>
<proteinExistence type="predicted"/>
<keyword evidence="2" id="KW-1185">Reference proteome</keyword>
<evidence type="ECO:0000313" key="2">
    <source>
        <dbReference type="Proteomes" id="UP000199532"/>
    </source>
</evidence>
<dbReference type="AlphaFoldDB" id="A0A1H6YZ23"/>
<sequence length="166" mass="18902">MKACVWIILSILFCNCSNSDPQVKNSVDKLIKFNGITARDLVGAPIGNADPDDWNFNDKWIENELSLFGTSLSEDCPLPESYRIMAYPNPASSQVEVYIDKPDSARIAIRVVDRNFKVLMAADSLYAKSARFDFSKFEVQDTIRVYYKIINKSCEFRGHGDIFIRK</sequence>
<dbReference type="EMBL" id="FNXY01000007">
    <property type="protein sequence ID" value="SEJ42540.1"/>
    <property type="molecule type" value="Genomic_DNA"/>
</dbReference>
<reference evidence="1 2" key="1">
    <citation type="submission" date="2016-10" db="EMBL/GenBank/DDBJ databases">
        <authorList>
            <person name="de Groot N.N."/>
        </authorList>
    </citation>
    <scope>NUCLEOTIDE SEQUENCE [LARGE SCALE GENOMIC DNA]</scope>
    <source>
        <strain evidence="1 2">DSM 19938</strain>
    </source>
</reference>
<gene>
    <name evidence="1" type="ORF">SAMN04487995_4645</name>
</gene>
<dbReference type="Proteomes" id="UP000199532">
    <property type="component" value="Unassembled WGS sequence"/>
</dbReference>